<name>A0A0R1E0I1_DROYA</name>
<reference evidence="1 2" key="1">
    <citation type="journal article" date="2007" name="Nature">
        <title>Evolution of genes and genomes on the Drosophila phylogeny.</title>
        <authorList>
            <consortium name="Drosophila 12 Genomes Consortium"/>
            <person name="Clark A.G."/>
            <person name="Eisen M.B."/>
            <person name="Smith D.R."/>
            <person name="Bergman C.M."/>
            <person name="Oliver B."/>
            <person name="Markow T.A."/>
            <person name="Kaufman T.C."/>
            <person name="Kellis M."/>
            <person name="Gelbart W."/>
            <person name="Iyer V.N."/>
            <person name="Pollard D.A."/>
            <person name="Sackton T.B."/>
            <person name="Larracuente A.M."/>
            <person name="Singh N.D."/>
            <person name="Abad J.P."/>
            <person name="Abt D.N."/>
            <person name="Adryan B."/>
            <person name="Aguade M."/>
            <person name="Akashi H."/>
            <person name="Anderson W.W."/>
            <person name="Aquadro C.F."/>
            <person name="Ardell D.H."/>
            <person name="Arguello R."/>
            <person name="Artieri C.G."/>
            <person name="Barbash D.A."/>
            <person name="Barker D."/>
            <person name="Barsanti P."/>
            <person name="Batterham P."/>
            <person name="Batzoglou S."/>
            <person name="Begun D."/>
            <person name="Bhutkar A."/>
            <person name="Blanco E."/>
            <person name="Bosak S.A."/>
            <person name="Bradley R.K."/>
            <person name="Brand A.D."/>
            <person name="Brent M.R."/>
            <person name="Brooks A.N."/>
            <person name="Brown R.H."/>
            <person name="Butlin R.K."/>
            <person name="Caggese C."/>
            <person name="Calvi B.R."/>
            <person name="Bernardo de Carvalho A."/>
            <person name="Caspi A."/>
            <person name="Castrezana S."/>
            <person name="Celniker S.E."/>
            <person name="Chang J.L."/>
            <person name="Chapple C."/>
            <person name="Chatterji S."/>
            <person name="Chinwalla A."/>
            <person name="Civetta A."/>
            <person name="Clifton S.W."/>
            <person name="Comeron J.M."/>
            <person name="Costello J.C."/>
            <person name="Coyne J.A."/>
            <person name="Daub J."/>
            <person name="David R.G."/>
            <person name="Delcher A.L."/>
            <person name="Delehaunty K."/>
            <person name="Do C.B."/>
            <person name="Ebling H."/>
            <person name="Edwards K."/>
            <person name="Eickbush T."/>
            <person name="Evans J.D."/>
            <person name="Filipski A."/>
            <person name="Findeiss S."/>
            <person name="Freyhult E."/>
            <person name="Fulton L."/>
            <person name="Fulton R."/>
            <person name="Garcia A.C."/>
            <person name="Gardiner A."/>
            <person name="Garfield D.A."/>
            <person name="Garvin B.E."/>
            <person name="Gibson G."/>
            <person name="Gilbert D."/>
            <person name="Gnerre S."/>
            <person name="Godfrey J."/>
            <person name="Good R."/>
            <person name="Gotea V."/>
            <person name="Gravely B."/>
            <person name="Greenberg A.J."/>
            <person name="Griffiths-Jones S."/>
            <person name="Gross S."/>
            <person name="Guigo R."/>
            <person name="Gustafson E.A."/>
            <person name="Haerty W."/>
            <person name="Hahn M.W."/>
            <person name="Halligan D.L."/>
            <person name="Halpern A.L."/>
            <person name="Halter G.M."/>
            <person name="Han M.V."/>
            <person name="Heger A."/>
            <person name="Hillier L."/>
            <person name="Hinrichs A.S."/>
            <person name="Holmes I."/>
            <person name="Hoskins R.A."/>
            <person name="Hubisz M.J."/>
            <person name="Hultmark D."/>
            <person name="Huntley M.A."/>
            <person name="Jaffe D.B."/>
            <person name="Jagadeeshan S."/>
            <person name="Jeck W.R."/>
            <person name="Johnson J."/>
            <person name="Jones C.D."/>
            <person name="Jordan W.C."/>
            <person name="Karpen G.H."/>
            <person name="Kataoka E."/>
            <person name="Keightley P.D."/>
            <person name="Kheradpour P."/>
            <person name="Kirkness E.F."/>
            <person name="Koerich L.B."/>
            <person name="Kristiansen K."/>
            <person name="Kudrna D."/>
            <person name="Kulathinal R.J."/>
            <person name="Kumar S."/>
            <person name="Kwok R."/>
            <person name="Lander E."/>
            <person name="Langley C.H."/>
            <person name="Lapoint R."/>
            <person name="Lazzaro B.P."/>
            <person name="Lee S.J."/>
            <person name="Levesque L."/>
            <person name="Li R."/>
            <person name="Lin C.F."/>
            <person name="Lin M.F."/>
            <person name="Lindblad-Toh K."/>
            <person name="Llopart A."/>
            <person name="Long M."/>
            <person name="Low L."/>
            <person name="Lozovsky E."/>
            <person name="Lu J."/>
            <person name="Luo M."/>
            <person name="Machado C.A."/>
            <person name="Makalowski W."/>
            <person name="Marzo M."/>
            <person name="Matsuda M."/>
            <person name="Matzkin L."/>
            <person name="McAllister B."/>
            <person name="McBride C.S."/>
            <person name="McKernan B."/>
            <person name="McKernan K."/>
            <person name="Mendez-Lago M."/>
            <person name="Minx P."/>
            <person name="Mollenhauer M.U."/>
            <person name="Montooth K."/>
            <person name="Mount S.M."/>
            <person name="Mu X."/>
            <person name="Myers E."/>
            <person name="Negre B."/>
            <person name="Newfeld S."/>
            <person name="Nielsen R."/>
            <person name="Noor M.A."/>
            <person name="O'Grady P."/>
            <person name="Pachter L."/>
            <person name="Papaceit M."/>
            <person name="Parisi M.J."/>
            <person name="Parisi M."/>
            <person name="Parts L."/>
            <person name="Pedersen J.S."/>
            <person name="Pesole G."/>
            <person name="Phillippy A.M."/>
            <person name="Ponting C.P."/>
            <person name="Pop M."/>
            <person name="Porcelli D."/>
            <person name="Powell J.R."/>
            <person name="Prohaska S."/>
            <person name="Pruitt K."/>
            <person name="Puig M."/>
            <person name="Quesneville H."/>
            <person name="Ram K.R."/>
            <person name="Rand D."/>
            <person name="Rasmussen M.D."/>
            <person name="Reed L.K."/>
            <person name="Reenan R."/>
            <person name="Reily A."/>
            <person name="Remington K.A."/>
            <person name="Rieger T.T."/>
            <person name="Ritchie M.G."/>
            <person name="Robin C."/>
            <person name="Rogers Y.H."/>
            <person name="Rohde C."/>
            <person name="Rozas J."/>
            <person name="Rubenfield M.J."/>
            <person name="Ruiz A."/>
            <person name="Russo S."/>
            <person name="Salzberg S.L."/>
            <person name="Sanchez-Gracia A."/>
            <person name="Saranga D.J."/>
            <person name="Sato H."/>
            <person name="Schaeffer S.W."/>
            <person name="Schatz M.C."/>
            <person name="Schlenke T."/>
            <person name="Schwartz R."/>
            <person name="Segarra C."/>
            <person name="Singh R.S."/>
            <person name="Sirot L."/>
            <person name="Sirota M."/>
            <person name="Sisneros N.B."/>
            <person name="Smith C.D."/>
            <person name="Smith T.F."/>
            <person name="Spieth J."/>
            <person name="Stage D.E."/>
            <person name="Stark A."/>
            <person name="Stephan W."/>
            <person name="Strausberg R.L."/>
            <person name="Strempel S."/>
            <person name="Sturgill D."/>
            <person name="Sutton G."/>
            <person name="Sutton G.G."/>
            <person name="Tao W."/>
            <person name="Teichmann S."/>
            <person name="Tobari Y.N."/>
            <person name="Tomimura Y."/>
            <person name="Tsolas J.M."/>
            <person name="Valente V.L."/>
            <person name="Venter E."/>
            <person name="Venter J.C."/>
            <person name="Vicario S."/>
            <person name="Vieira F.G."/>
            <person name="Vilella A.J."/>
            <person name="Villasante A."/>
            <person name="Walenz B."/>
            <person name="Wang J."/>
            <person name="Wasserman M."/>
            <person name="Watts T."/>
            <person name="Wilson D."/>
            <person name="Wilson R.K."/>
            <person name="Wing R.A."/>
            <person name="Wolfner M.F."/>
            <person name="Wong A."/>
            <person name="Wong G.K."/>
            <person name="Wu C.I."/>
            <person name="Wu G."/>
            <person name="Yamamoto D."/>
            <person name="Yang H.P."/>
            <person name="Yang S.P."/>
            <person name="Yorke J.A."/>
            <person name="Yoshida K."/>
            <person name="Zdobnov E."/>
            <person name="Zhang P."/>
            <person name="Zhang Y."/>
            <person name="Zimin A.V."/>
            <person name="Baldwin J."/>
            <person name="Abdouelleil A."/>
            <person name="Abdulkadir J."/>
            <person name="Abebe A."/>
            <person name="Abera B."/>
            <person name="Abreu J."/>
            <person name="Acer S.C."/>
            <person name="Aftuck L."/>
            <person name="Alexander A."/>
            <person name="An P."/>
            <person name="Anderson E."/>
            <person name="Anderson S."/>
            <person name="Arachi H."/>
            <person name="Azer M."/>
            <person name="Bachantsang P."/>
            <person name="Barry A."/>
            <person name="Bayul T."/>
            <person name="Berlin A."/>
            <person name="Bessette D."/>
            <person name="Bloom T."/>
            <person name="Blye J."/>
            <person name="Boguslavskiy L."/>
            <person name="Bonnet C."/>
            <person name="Boukhgalter B."/>
            <person name="Bourzgui I."/>
            <person name="Brown A."/>
            <person name="Cahill P."/>
            <person name="Channer S."/>
            <person name="Cheshatsang Y."/>
            <person name="Chuda L."/>
            <person name="Citroen M."/>
            <person name="Collymore A."/>
            <person name="Cooke P."/>
            <person name="Costello M."/>
            <person name="D'Aco K."/>
            <person name="Daza R."/>
            <person name="De Haan G."/>
            <person name="DeGray S."/>
            <person name="DeMaso C."/>
            <person name="Dhargay N."/>
            <person name="Dooley K."/>
            <person name="Dooley E."/>
            <person name="Doricent M."/>
            <person name="Dorje P."/>
            <person name="Dorjee K."/>
            <person name="Dupes A."/>
            <person name="Elong R."/>
            <person name="Falk J."/>
            <person name="Farina A."/>
            <person name="Faro S."/>
            <person name="Ferguson D."/>
            <person name="Fisher S."/>
            <person name="Foley C.D."/>
            <person name="Franke A."/>
            <person name="Friedrich D."/>
            <person name="Gadbois L."/>
            <person name="Gearin G."/>
            <person name="Gearin C.R."/>
            <person name="Giannoukos G."/>
            <person name="Goode T."/>
            <person name="Graham J."/>
            <person name="Grandbois E."/>
            <person name="Grewal S."/>
            <person name="Gyaltsen K."/>
            <person name="Hafez N."/>
            <person name="Hagos B."/>
            <person name="Hall J."/>
            <person name="Henson C."/>
            <person name="Hollinger A."/>
            <person name="Honan T."/>
            <person name="Huard M.D."/>
            <person name="Hughes L."/>
            <person name="Hurhula B."/>
            <person name="Husby M.E."/>
            <person name="Kamat A."/>
            <person name="Kanga B."/>
            <person name="Kashin S."/>
            <person name="Khazanovich D."/>
            <person name="Kisner P."/>
            <person name="Lance K."/>
            <person name="Lara M."/>
            <person name="Lee W."/>
            <person name="Lennon N."/>
            <person name="Letendre F."/>
            <person name="LeVine R."/>
            <person name="Lipovsky A."/>
            <person name="Liu X."/>
            <person name="Liu J."/>
            <person name="Liu S."/>
            <person name="Lokyitsang T."/>
            <person name="Lokyitsang Y."/>
            <person name="Lubonja R."/>
            <person name="Lui A."/>
            <person name="MacDonald P."/>
            <person name="Magnisalis V."/>
            <person name="Maru K."/>
            <person name="Matthews C."/>
            <person name="McCusker W."/>
            <person name="McDonough S."/>
            <person name="Mehta T."/>
            <person name="Meldrim J."/>
            <person name="Meneus L."/>
            <person name="Mihai O."/>
            <person name="Mihalev A."/>
            <person name="Mihova T."/>
            <person name="Mittelman R."/>
            <person name="Mlenga V."/>
            <person name="Montmayeur A."/>
            <person name="Mulrain L."/>
            <person name="Navidi A."/>
            <person name="Naylor J."/>
            <person name="Negash T."/>
            <person name="Nguyen T."/>
            <person name="Nguyen N."/>
            <person name="Nicol R."/>
            <person name="Norbu C."/>
            <person name="Norbu N."/>
            <person name="Novod N."/>
            <person name="O'Neill B."/>
            <person name="Osman S."/>
            <person name="Markiewicz E."/>
            <person name="Oyono O.L."/>
            <person name="Patti C."/>
            <person name="Phunkhang P."/>
            <person name="Pierre F."/>
            <person name="Priest M."/>
            <person name="Raghuraman S."/>
            <person name="Rege F."/>
            <person name="Reyes R."/>
            <person name="Rise C."/>
            <person name="Rogov P."/>
            <person name="Ross K."/>
            <person name="Ryan E."/>
            <person name="Settipalli S."/>
            <person name="Shea T."/>
            <person name="Sherpa N."/>
            <person name="Shi L."/>
            <person name="Shih D."/>
            <person name="Sparrow T."/>
            <person name="Spaulding J."/>
            <person name="Stalker J."/>
            <person name="Stange-Thomann N."/>
            <person name="Stavropoulos S."/>
            <person name="Stone C."/>
            <person name="Strader C."/>
            <person name="Tesfaye S."/>
            <person name="Thomson T."/>
            <person name="Thoulutsang Y."/>
            <person name="Thoulutsang D."/>
            <person name="Topham K."/>
            <person name="Topping I."/>
            <person name="Tsamla T."/>
            <person name="Vassiliev H."/>
            <person name="Vo A."/>
            <person name="Wangchuk T."/>
            <person name="Wangdi T."/>
            <person name="Weiand M."/>
            <person name="Wilkinson J."/>
            <person name="Wilson A."/>
            <person name="Yadav S."/>
            <person name="Young G."/>
            <person name="Yu Q."/>
            <person name="Zembek L."/>
            <person name="Zhong D."/>
            <person name="Zimmer A."/>
            <person name="Zwirko Z."/>
            <person name="Jaffe D.B."/>
            <person name="Alvarez P."/>
            <person name="Brockman W."/>
            <person name="Butler J."/>
            <person name="Chin C."/>
            <person name="Gnerre S."/>
            <person name="Grabherr M."/>
            <person name="Kleber M."/>
            <person name="Mauceli E."/>
            <person name="MacCallum I."/>
        </authorList>
    </citation>
    <scope>NUCLEOTIDE SEQUENCE [LARGE SCALE GENOMIC DNA]</scope>
    <source>
        <strain evidence="2">Tai18E2 / Tucson 14021-0261.01</strain>
    </source>
</reference>
<sequence length="164" mass="19441">MAIKLSLFSVYLVFFTYYFTEVYSLVEFTNALCESLDKDFALFDYCFLKSINRTLKYVSLKVNLLKIPVTKVKVKFGLYKRVNSYMPFLYNITFDACRFLKSSNPNPIALYFFQHDILLDVPYHSINTKLTKILPFPEGKYMLEAHWIAYDIDRAVTKFYWSLT</sequence>
<evidence type="ECO:0000313" key="2">
    <source>
        <dbReference type="Proteomes" id="UP000002282"/>
    </source>
</evidence>
<accession>A0A0R1E0I1</accession>
<dbReference type="Proteomes" id="UP000002282">
    <property type="component" value="Chromosome 3L"/>
</dbReference>
<dbReference type="AlphaFoldDB" id="A0A0R1E0I1"/>
<organism evidence="1 2">
    <name type="scientific">Drosophila yakuba</name>
    <name type="common">Fruit fly</name>
    <dbReference type="NCBI Taxonomy" id="7245"/>
    <lineage>
        <taxon>Eukaryota</taxon>
        <taxon>Metazoa</taxon>
        <taxon>Ecdysozoa</taxon>
        <taxon>Arthropoda</taxon>
        <taxon>Hexapoda</taxon>
        <taxon>Insecta</taxon>
        <taxon>Pterygota</taxon>
        <taxon>Neoptera</taxon>
        <taxon>Endopterygota</taxon>
        <taxon>Diptera</taxon>
        <taxon>Brachycera</taxon>
        <taxon>Muscomorpha</taxon>
        <taxon>Ephydroidea</taxon>
        <taxon>Drosophilidae</taxon>
        <taxon>Drosophila</taxon>
        <taxon>Sophophora</taxon>
    </lineage>
</organism>
<proteinExistence type="predicted"/>
<keyword evidence="2" id="KW-1185">Reference proteome</keyword>
<gene>
    <name evidence="1" type="primary">Dyak\GE28980</name>
    <name evidence="1" type="synonym">GE28980</name>
    <name evidence="1" type="ORF">Dyak_GE28980</name>
</gene>
<evidence type="ECO:0000313" key="1">
    <source>
        <dbReference type="EMBL" id="KRK01153.1"/>
    </source>
</evidence>
<dbReference type="PANTHER" id="PTHR20898:SF0">
    <property type="entry name" value="DAEDALUS ON 3-RELATED"/>
    <property type="match status" value="1"/>
</dbReference>
<reference evidence="1 2" key="2">
    <citation type="journal article" date="2007" name="PLoS Biol.">
        <title>Principles of genome evolution in the Drosophila melanogaster species group.</title>
        <authorList>
            <person name="Ranz J.M."/>
            <person name="Maurin D."/>
            <person name="Chan Y.S."/>
            <person name="von Grotthuss M."/>
            <person name="Hillier L.W."/>
            <person name="Roote J."/>
            <person name="Ashburner M."/>
            <person name="Bergman C.M."/>
        </authorList>
    </citation>
    <scope>NUCLEOTIDE SEQUENCE [LARGE SCALE GENOMIC DNA]</scope>
    <source>
        <strain evidence="2">Tai18E2 / Tucson 14021-0261.01</strain>
    </source>
</reference>
<dbReference type="EMBL" id="CM000159">
    <property type="protein sequence ID" value="KRK01153.1"/>
    <property type="molecule type" value="Genomic_DNA"/>
</dbReference>
<dbReference type="Pfam" id="PF06477">
    <property type="entry name" value="DUF1091"/>
    <property type="match status" value="1"/>
</dbReference>
<dbReference type="PANTHER" id="PTHR20898">
    <property type="entry name" value="DAEDALUS ON 3-RELATED-RELATED"/>
    <property type="match status" value="1"/>
</dbReference>
<dbReference type="OrthoDB" id="7843942at2759"/>
<protein>
    <submittedName>
        <fullName evidence="1">Uncharacterized protein, isoform B</fullName>
    </submittedName>
</protein>
<dbReference type="KEGG" id="dya:Dyak_GE28980"/>
<dbReference type="InterPro" id="IPR010512">
    <property type="entry name" value="DUF1091"/>
</dbReference>